<reference evidence="1 2" key="1">
    <citation type="submission" date="2019-06" db="EMBL/GenBank/DDBJ databases">
        <title>Sequencing the genomes of 1000 actinobacteria strains.</title>
        <authorList>
            <person name="Klenk H.-P."/>
        </authorList>
    </citation>
    <scope>NUCLEOTIDE SEQUENCE [LARGE SCALE GENOMIC DNA]</scope>
    <source>
        <strain evidence="1 2">DSM 43186</strain>
    </source>
</reference>
<dbReference type="OrthoDB" id="3540937at2"/>
<gene>
    <name evidence="1" type="ORF">FHX40_3684</name>
</gene>
<organism evidence="1 2">
    <name type="scientific">Thermopolyspora flexuosa</name>
    <dbReference type="NCBI Taxonomy" id="103836"/>
    <lineage>
        <taxon>Bacteria</taxon>
        <taxon>Bacillati</taxon>
        <taxon>Actinomycetota</taxon>
        <taxon>Actinomycetes</taxon>
        <taxon>Streptosporangiales</taxon>
        <taxon>Streptosporangiaceae</taxon>
        <taxon>Thermopolyspora</taxon>
    </lineage>
</organism>
<dbReference type="RefSeq" id="WP_142260738.1">
    <property type="nucleotide sequence ID" value="NZ_BMPV01000005.1"/>
</dbReference>
<dbReference type="EMBL" id="VFPQ01000001">
    <property type="protein sequence ID" value="TQM76932.1"/>
    <property type="molecule type" value="Genomic_DNA"/>
</dbReference>
<dbReference type="Proteomes" id="UP000319213">
    <property type="component" value="Unassembled WGS sequence"/>
</dbReference>
<dbReference type="AlphaFoldDB" id="A0A543J2A9"/>
<comment type="caution">
    <text evidence="1">The sequence shown here is derived from an EMBL/GenBank/DDBJ whole genome shotgun (WGS) entry which is preliminary data.</text>
</comment>
<name>A0A543J2A9_9ACTN</name>
<accession>A0A543J2A9</accession>
<proteinExistence type="predicted"/>
<evidence type="ECO:0000313" key="1">
    <source>
        <dbReference type="EMBL" id="TQM76932.1"/>
    </source>
</evidence>
<evidence type="ECO:0000313" key="2">
    <source>
        <dbReference type="Proteomes" id="UP000319213"/>
    </source>
</evidence>
<protein>
    <submittedName>
        <fullName evidence="1">Uncharacterized protein</fullName>
    </submittedName>
</protein>
<sequence length="137" mass="15629">MHFEFDLGRKRLPRRQRRGVYDAYTGVAGPYGEVTITVTKVPQKAELSSATLPSAWILHPEGLREGRVYIDDTTRLAVGDQEAKLTQNRHALRKEDRHCTFTSATATTSIRPSKPAWRNFVTPNAVPYSESDFRPRW</sequence>
<keyword evidence="2" id="KW-1185">Reference proteome</keyword>